<proteinExistence type="predicted"/>
<dbReference type="AlphaFoldDB" id="A0A2M6W2L7"/>
<evidence type="ECO:0000256" key="1">
    <source>
        <dbReference type="SAM" id="Phobius"/>
    </source>
</evidence>
<accession>A0A2M6W2L7</accession>
<feature type="transmembrane region" description="Helical" evidence="1">
    <location>
        <begin position="12"/>
        <end position="36"/>
    </location>
</feature>
<protein>
    <recommendedName>
        <fullName evidence="4">Type II secretion system protein J</fullName>
    </recommendedName>
</protein>
<comment type="caution">
    <text evidence="2">The sequence shown here is derived from an EMBL/GenBank/DDBJ whole genome shotgun (WGS) entry which is preliminary data.</text>
</comment>
<keyword evidence="1" id="KW-0472">Membrane</keyword>
<organism evidence="2 3">
    <name type="scientific">Candidatus Magasanikbacteria bacterium CG10_big_fil_rev_8_21_14_0_10_40_10</name>
    <dbReference type="NCBI Taxonomy" id="1974648"/>
    <lineage>
        <taxon>Bacteria</taxon>
        <taxon>Candidatus Magasanikiibacteriota</taxon>
    </lineage>
</organism>
<name>A0A2M6W2L7_9BACT</name>
<sequence>MSKIILSNKGFTLMEVLVAMGIFSLISTAIVGLFVYSIKSNKIVWEQLSTQNEGRKITQDFVNELRSATYSSIGAYPLETAQDSQIIFYSNVDADILRERVRYFLEGNTLKKGIIKPTGNPLIYVTSTESISEMVHDVYNTTTPIFYYYDQNYGYTNSLPLSQPVSITAVRMVGFVLELEEDPSSSPVPFHIETKAVIRNLKSN</sequence>
<dbReference type="NCBIfam" id="TIGR02532">
    <property type="entry name" value="IV_pilin_GFxxxE"/>
    <property type="match status" value="1"/>
</dbReference>
<keyword evidence="1" id="KW-1133">Transmembrane helix</keyword>
<dbReference type="Pfam" id="PF07963">
    <property type="entry name" value="N_methyl"/>
    <property type="match status" value="1"/>
</dbReference>
<dbReference type="Proteomes" id="UP000231183">
    <property type="component" value="Unassembled WGS sequence"/>
</dbReference>
<dbReference type="EMBL" id="PFBX01000055">
    <property type="protein sequence ID" value="PIT87043.1"/>
    <property type="molecule type" value="Genomic_DNA"/>
</dbReference>
<evidence type="ECO:0008006" key="4">
    <source>
        <dbReference type="Google" id="ProtNLM"/>
    </source>
</evidence>
<keyword evidence="1" id="KW-0812">Transmembrane</keyword>
<evidence type="ECO:0000313" key="2">
    <source>
        <dbReference type="EMBL" id="PIT87043.1"/>
    </source>
</evidence>
<reference evidence="3" key="1">
    <citation type="submission" date="2017-09" db="EMBL/GenBank/DDBJ databases">
        <title>Depth-based differentiation of microbial function through sediment-hosted aquifers and enrichment of novel symbionts in the deep terrestrial subsurface.</title>
        <authorList>
            <person name="Probst A.J."/>
            <person name="Ladd B."/>
            <person name="Jarett J.K."/>
            <person name="Geller-Mcgrath D.E."/>
            <person name="Sieber C.M.K."/>
            <person name="Emerson J.B."/>
            <person name="Anantharaman K."/>
            <person name="Thomas B.C."/>
            <person name="Malmstrom R."/>
            <person name="Stieglmeier M."/>
            <person name="Klingl A."/>
            <person name="Woyke T."/>
            <person name="Ryan C.M."/>
            <person name="Banfield J.F."/>
        </authorList>
    </citation>
    <scope>NUCLEOTIDE SEQUENCE [LARGE SCALE GENOMIC DNA]</scope>
</reference>
<evidence type="ECO:0000313" key="3">
    <source>
        <dbReference type="Proteomes" id="UP000231183"/>
    </source>
</evidence>
<gene>
    <name evidence="2" type="ORF">COU31_05145</name>
</gene>
<dbReference type="InterPro" id="IPR012902">
    <property type="entry name" value="N_methyl_site"/>
</dbReference>